<keyword evidence="2 5" id="KW-0812">Transmembrane</keyword>
<proteinExistence type="inferred from homology"/>
<feature type="transmembrane region" description="Helical" evidence="7">
    <location>
        <begin position="206"/>
        <end position="232"/>
    </location>
</feature>
<keyword evidence="5" id="KW-0297">G-protein coupled receptor</keyword>
<dbReference type="AlphaFoldDB" id="A0A7M7NJX1"/>
<evidence type="ECO:0000256" key="4">
    <source>
        <dbReference type="ARBA" id="ARBA00023136"/>
    </source>
</evidence>
<keyword evidence="5" id="KW-0807">Transducer</keyword>
<protein>
    <recommendedName>
        <fullName evidence="8">G-protein coupled receptors family 1 profile domain-containing protein</fullName>
    </recommendedName>
</protein>
<evidence type="ECO:0000256" key="2">
    <source>
        <dbReference type="ARBA" id="ARBA00022692"/>
    </source>
</evidence>
<dbReference type="OMA" id="NCPRERM"/>
<feature type="transmembrane region" description="Helical" evidence="7">
    <location>
        <begin position="165"/>
        <end position="186"/>
    </location>
</feature>
<dbReference type="PANTHER" id="PTHR45698">
    <property type="entry name" value="TRACE AMINE-ASSOCIATED RECEPTOR 19N-RELATED"/>
    <property type="match status" value="1"/>
</dbReference>
<sequence>MASTQVTTDILSTELMWTDSTTAGLNVTEPAETGSNRLTGSDLVSVIIYWTTGCIGVLGNALVMIVFRHLRSKRSQANLFILNQSLADFVTSLFIITFGTTRIVRHNLSHYGASGFFLCRFWWSRFFVFSGFAVSTFNLTAMSIERYIAVVHPLKYQVFFKRRNTTIIILIVWIVGPIMQWVFPIWQHASVDGSCIYQSSWSNVHGIVVGVVLFCWEYFFPCLIMSFAYVTILRTLRIKERIVHAQVGAPDQGGEPKTDANGNAKGNTVNKNNASSKQAQARRKNVTVTLFILFIVYFVCWSPNQFTFLQFNLGGPLNFDGIWYHFTVVAAFCNTCINPFIYALKHRQFQAGMKSLFCRGKSAQRNNGSEQPGGSLAGTVVD</sequence>
<feature type="compositionally biased region" description="Polar residues" evidence="6">
    <location>
        <begin position="363"/>
        <end position="372"/>
    </location>
</feature>
<evidence type="ECO:0000256" key="3">
    <source>
        <dbReference type="ARBA" id="ARBA00022989"/>
    </source>
</evidence>
<keyword evidence="5" id="KW-0675">Receptor</keyword>
<evidence type="ECO:0000259" key="8">
    <source>
        <dbReference type="PROSITE" id="PS50262"/>
    </source>
</evidence>
<dbReference type="InParanoid" id="A0A7M7NJX1"/>
<dbReference type="RefSeq" id="XP_030837542.1">
    <property type="nucleotide sequence ID" value="XM_030981682.1"/>
</dbReference>
<dbReference type="Gene3D" id="1.20.1070.10">
    <property type="entry name" value="Rhodopsin 7-helix transmembrane proteins"/>
    <property type="match status" value="1"/>
</dbReference>
<dbReference type="Pfam" id="PF00001">
    <property type="entry name" value="7tm_1"/>
    <property type="match status" value="1"/>
</dbReference>
<keyword evidence="3 7" id="KW-1133">Transmembrane helix</keyword>
<dbReference type="PROSITE" id="PS50262">
    <property type="entry name" value="G_PROTEIN_RECEP_F1_2"/>
    <property type="match status" value="1"/>
</dbReference>
<evidence type="ECO:0000313" key="9">
    <source>
        <dbReference type="EnsemblMetazoa" id="XP_030837542"/>
    </source>
</evidence>
<feature type="region of interest" description="Disordered" evidence="6">
    <location>
        <begin position="249"/>
        <end position="278"/>
    </location>
</feature>
<dbReference type="Proteomes" id="UP000007110">
    <property type="component" value="Unassembled WGS sequence"/>
</dbReference>
<evidence type="ECO:0000256" key="5">
    <source>
        <dbReference type="RuleBase" id="RU000688"/>
    </source>
</evidence>
<keyword evidence="4 7" id="KW-0472">Membrane</keyword>
<dbReference type="OrthoDB" id="10037617at2759"/>
<dbReference type="GO" id="GO:0016020">
    <property type="term" value="C:membrane"/>
    <property type="evidence" value="ECO:0007669"/>
    <property type="project" value="UniProtKB-SubCell"/>
</dbReference>
<dbReference type="PROSITE" id="PS00237">
    <property type="entry name" value="G_PROTEIN_RECEP_F1_1"/>
    <property type="match status" value="1"/>
</dbReference>
<feature type="transmembrane region" description="Helical" evidence="7">
    <location>
        <begin position="285"/>
        <end position="302"/>
    </location>
</feature>
<feature type="transmembrane region" description="Helical" evidence="7">
    <location>
        <begin position="121"/>
        <end position="144"/>
    </location>
</feature>
<keyword evidence="10" id="KW-1185">Reference proteome</keyword>
<feature type="region of interest" description="Disordered" evidence="6">
    <location>
        <begin position="363"/>
        <end position="382"/>
    </location>
</feature>
<evidence type="ECO:0000256" key="1">
    <source>
        <dbReference type="ARBA" id="ARBA00004370"/>
    </source>
</evidence>
<dbReference type="PANTHER" id="PTHR45698:SF1">
    <property type="entry name" value="TRACE AMINE-ASSOCIATED RECEPTOR 13C-LIKE"/>
    <property type="match status" value="1"/>
</dbReference>
<dbReference type="GO" id="GO:0004930">
    <property type="term" value="F:G protein-coupled receptor activity"/>
    <property type="evidence" value="ECO:0007669"/>
    <property type="project" value="UniProtKB-KW"/>
</dbReference>
<evidence type="ECO:0000256" key="7">
    <source>
        <dbReference type="SAM" id="Phobius"/>
    </source>
</evidence>
<reference evidence="9" key="2">
    <citation type="submission" date="2021-01" db="UniProtKB">
        <authorList>
            <consortium name="EnsemblMetazoa"/>
        </authorList>
    </citation>
    <scope>IDENTIFICATION</scope>
</reference>
<feature type="transmembrane region" description="Helical" evidence="7">
    <location>
        <begin position="47"/>
        <end position="67"/>
    </location>
</feature>
<comment type="subcellular location">
    <subcellularLocation>
        <location evidence="1">Membrane</location>
    </subcellularLocation>
</comment>
<feature type="transmembrane region" description="Helical" evidence="7">
    <location>
        <begin position="79"/>
        <end position="101"/>
    </location>
</feature>
<feature type="transmembrane region" description="Helical" evidence="7">
    <location>
        <begin position="322"/>
        <end position="344"/>
    </location>
</feature>
<dbReference type="GeneID" id="591285"/>
<dbReference type="PRINTS" id="PR00237">
    <property type="entry name" value="GPCRRHODOPSN"/>
</dbReference>
<reference evidence="10" key="1">
    <citation type="submission" date="2015-02" db="EMBL/GenBank/DDBJ databases">
        <title>Genome sequencing for Strongylocentrotus purpuratus.</title>
        <authorList>
            <person name="Murali S."/>
            <person name="Liu Y."/>
            <person name="Vee V."/>
            <person name="English A."/>
            <person name="Wang M."/>
            <person name="Skinner E."/>
            <person name="Han Y."/>
            <person name="Muzny D.M."/>
            <person name="Worley K.C."/>
            <person name="Gibbs R.A."/>
        </authorList>
    </citation>
    <scope>NUCLEOTIDE SEQUENCE</scope>
</reference>
<name>A0A7M7NJX1_STRPU</name>
<accession>A0A7M7NJX1</accession>
<evidence type="ECO:0000313" key="10">
    <source>
        <dbReference type="Proteomes" id="UP000007110"/>
    </source>
</evidence>
<dbReference type="InterPro" id="IPR000276">
    <property type="entry name" value="GPCR_Rhodpsn"/>
</dbReference>
<feature type="compositionally biased region" description="Polar residues" evidence="6">
    <location>
        <begin position="260"/>
        <end position="278"/>
    </location>
</feature>
<organism evidence="9 10">
    <name type="scientific">Strongylocentrotus purpuratus</name>
    <name type="common">Purple sea urchin</name>
    <dbReference type="NCBI Taxonomy" id="7668"/>
    <lineage>
        <taxon>Eukaryota</taxon>
        <taxon>Metazoa</taxon>
        <taxon>Echinodermata</taxon>
        <taxon>Eleutherozoa</taxon>
        <taxon>Echinozoa</taxon>
        <taxon>Echinoidea</taxon>
        <taxon>Euechinoidea</taxon>
        <taxon>Echinacea</taxon>
        <taxon>Camarodonta</taxon>
        <taxon>Echinidea</taxon>
        <taxon>Strongylocentrotidae</taxon>
        <taxon>Strongylocentrotus</taxon>
    </lineage>
</organism>
<comment type="similarity">
    <text evidence="5">Belongs to the G-protein coupled receptor 1 family.</text>
</comment>
<evidence type="ECO:0000256" key="6">
    <source>
        <dbReference type="SAM" id="MobiDB-lite"/>
    </source>
</evidence>
<dbReference type="SUPFAM" id="SSF81321">
    <property type="entry name" value="Family A G protein-coupled receptor-like"/>
    <property type="match status" value="1"/>
</dbReference>
<dbReference type="InterPro" id="IPR017452">
    <property type="entry name" value="GPCR_Rhodpsn_7TM"/>
</dbReference>
<dbReference type="EnsemblMetazoa" id="XM_030981682">
    <property type="protein sequence ID" value="XP_030837542"/>
    <property type="gene ID" value="LOC591285"/>
</dbReference>
<dbReference type="CDD" id="cd00637">
    <property type="entry name" value="7tm_classA_rhodopsin-like"/>
    <property type="match status" value="1"/>
</dbReference>
<dbReference type="FunCoup" id="A0A7M7NJX1">
    <property type="interactions" value="1056"/>
</dbReference>
<feature type="domain" description="G-protein coupled receptors family 1 profile" evidence="8">
    <location>
        <begin position="59"/>
        <end position="342"/>
    </location>
</feature>
<dbReference type="KEGG" id="spu:591285"/>